<organism evidence="2 3">
    <name type="scientific">Martelella alba</name>
    <dbReference type="NCBI Taxonomy" id="2590451"/>
    <lineage>
        <taxon>Bacteria</taxon>
        <taxon>Pseudomonadati</taxon>
        <taxon>Pseudomonadota</taxon>
        <taxon>Alphaproteobacteria</taxon>
        <taxon>Hyphomicrobiales</taxon>
        <taxon>Aurantimonadaceae</taxon>
        <taxon>Martelella</taxon>
    </lineage>
</organism>
<comment type="caution">
    <text evidence="2">The sequence shown here is derived from an EMBL/GenBank/DDBJ whole genome shotgun (WGS) entry which is preliminary data.</text>
</comment>
<sequence length="193" mass="21998">MQCPLSAEVMFNGNKLTTIRDNGTEFVAMRPIVEGIGLNWKTQYRKLTSQKEKFGCGHMTIPSSGGPQQMLCMPLRKLNGWLFSINPAKVKIAIRERLVAYQEECFKALHDYWVNGFAARKPLPLSEAEIEAHDISRFDAVTFVEASKGSGSMLARKKAKQIIKERIIAWEEKYFMQFNFVLMETGKGRLTRS</sequence>
<dbReference type="InterPro" id="IPR018875">
    <property type="entry name" value="Antirepressor_Ant_N"/>
</dbReference>
<accession>A0ABY2SEH5</accession>
<evidence type="ECO:0000313" key="2">
    <source>
        <dbReference type="EMBL" id="TKI02882.1"/>
    </source>
</evidence>
<evidence type="ECO:0000313" key="3">
    <source>
        <dbReference type="Proteomes" id="UP000305202"/>
    </source>
</evidence>
<keyword evidence="3" id="KW-1185">Reference proteome</keyword>
<dbReference type="Proteomes" id="UP000305202">
    <property type="component" value="Unassembled WGS sequence"/>
</dbReference>
<protein>
    <recommendedName>
        <fullName evidence="1">Antirepressor protein ant N-terminal domain-containing protein</fullName>
    </recommendedName>
</protein>
<proteinExistence type="predicted"/>
<reference evidence="2 3" key="1">
    <citation type="submission" date="2019-04" db="EMBL/GenBank/DDBJ databases">
        <authorList>
            <person name="Li M."/>
            <person name="Gao C."/>
        </authorList>
    </citation>
    <scope>NUCLEOTIDE SEQUENCE [LARGE SCALE GENOMIC DNA]</scope>
    <source>
        <strain evidence="2 3">BGMRC 2031</strain>
    </source>
</reference>
<feature type="domain" description="Antirepressor protein ant N-terminal" evidence="1">
    <location>
        <begin position="8"/>
        <end position="118"/>
    </location>
</feature>
<evidence type="ECO:0000259" key="1">
    <source>
        <dbReference type="Pfam" id="PF10547"/>
    </source>
</evidence>
<name>A0ABY2SEH5_9HYPH</name>
<gene>
    <name evidence="2" type="ORF">FCN80_23505</name>
</gene>
<dbReference type="Pfam" id="PF10547">
    <property type="entry name" value="P22_AR_N"/>
    <property type="match status" value="1"/>
</dbReference>
<dbReference type="PRINTS" id="PR01994">
    <property type="entry name" value="ANTIREPRESSR"/>
</dbReference>
<dbReference type="EMBL" id="SZPQ01000058">
    <property type="protein sequence ID" value="TKI02882.1"/>
    <property type="molecule type" value="Genomic_DNA"/>
</dbReference>